<comment type="caution">
    <text evidence="1">The sequence shown here is derived from an EMBL/GenBank/DDBJ whole genome shotgun (WGS) entry which is preliminary data.</text>
</comment>
<evidence type="ECO:0000313" key="1">
    <source>
        <dbReference type="EMBL" id="MQY22495.1"/>
    </source>
</evidence>
<reference evidence="1 2" key="1">
    <citation type="submission" date="2019-10" db="EMBL/GenBank/DDBJ databases">
        <title>Nocardia macrotermitis sp. nov. and Nocardia aurantia sp. nov., isolated from the gut of fungus growing-termite Macrotermes natalensis.</title>
        <authorList>
            <person name="Benndorf R."/>
            <person name="Schwitalla J."/>
            <person name="Martin K."/>
            <person name="De Beer W."/>
            <person name="Kaster A.-K."/>
            <person name="Vollmers J."/>
            <person name="Poulsen M."/>
            <person name="Beemelmanns C."/>
        </authorList>
    </citation>
    <scope>NUCLEOTIDE SEQUENCE [LARGE SCALE GENOMIC DNA]</scope>
    <source>
        <strain evidence="1 2">RB20</strain>
    </source>
</reference>
<dbReference type="EMBL" id="WEGK01000013">
    <property type="protein sequence ID" value="MQY22495.1"/>
    <property type="molecule type" value="Genomic_DNA"/>
</dbReference>
<dbReference type="OrthoDB" id="4560721at2"/>
<dbReference type="AlphaFoldDB" id="A0A7K0D9Q1"/>
<organism evidence="1 2">
    <name type="scientific">Nocardia macrotermitis</name>
    <dbReference type="NCBI Taxonomy" id="2585198"/>
    <lineage>
        <taxon>Bacteria</taxon>
        <taxon>Bacillati</taxon>
        <taxon>Actinomycetota</taxon>
        <taxon>Actinomycetes</taxon>
        <taxon>Mycobacteriales</taxon>
        <taxon>Nocardiaceae</taxon>
        <taxon>Nocardia</taxon>
    </lineage>
</organism>
<dbReference type="Proteomes" id="UP000438448">
    <property type="component" value="Unassembled WGS sequence"/>
</dbReference>
<keyword evidence="2" id="KW-1185">Reference proteome</keyword>
<dbReference type="RefSeq" id="WP_153414089.1">
    <property type="nucleotide sequence ID" value="NZ_WEGK01000013.1"/>
</dbReference>
<sequence>MASDSSEPLEVDTNGLTVAGKNFQSLGVTVQSLVTNLNESLNALGECWGHDHLGKQFSEGENGYLKAKEALIGASGALQSFETMFTMFGDDAVQAGKAFQNGEDAYGEEFIKNIGATGSGG</sequence>
<name>A0A7K0D9Q1_9NOCA</name>
<protein>
    <recommendedName>
        <fullName evidence="3">WXG100 family type VII secretion target</fullName>
    </recommendedName>
</protein>
<evidence type="ECO:0000313" key="2">
    <source>
        <dbReference type="Proteomes" id="UP000438448"/>
    </source>
</evidence>
<gene>
    <name evidence="1" type="ORF">NRB20_56130</name>
</gene>
<accession>A0A7K0D9Q1</accession>
<evidence type="ECO:0008006" key="3">
    <source>
        <dbReference type="Google" id="ProtNLM"/>
    </source>
</evidence>
<proteinExistence type="predicted"/>